<evidence type="ECO:0000313" key="3">
    <source>
        <dbReference type="Proteomes" id="UP000757232"/>
    </source>
</evidence>
<evidence type="ECO:0008006" key="4">
    <source>
        <dbReference type="Google" id="ProtNLM"/>
    </source>
</evidence>
<dbReference type="AlphaFoldDB" id="A0A9Q5HTP1"/>
<feature type="transmembrane region" description="Helical" evidence="1">
    <location>
        <begin position="292"/>
        <end position="314"/>
    </location>
</feature>
<keyword evidence="3" id="KW-1185">Reference proteome</keyword>
<comment type="caution">
    <text evidence="2">The sequence shown here is derived from an EMBL/GenBank/DDBJ whole genome shotgun (WGS) entry which is preliminary data.</text>
</comment>
<gene>
    <name evidence="2" type="ORF">A7U60_g7160</name>
</gene>
<name>A0A9Q5HTP1_SANBA</name>
<dbReference type="Gene3D" id="3.20.20.70">
    <property type="entry name" value="Aldolase class I"/>
    <property type="match status" value="1"/>
</dbReference>
<sequence length="424" mass="46815">MCRTTNANSPTTDNVFEAIECVRPRAVDVAGGVKHDRRSLDSEQGRWKDLEKVDAFVRAAKGLGTDRAAEAVSTQAYGGDVSAEEERVSVQGYDEEHLGLGVFPADMLVLSACCSRILAQLSEAKCAKFLPHLTQSYIPPLLYDKSASHIVLDDFASRLLTGAWAPAGCERTIILATIQSGVSGSLFPALGLSIFLCERAEMAYGVKSHKFCCCLPVRLGVFVLSFFELIITGAFAGISYYSIAQGRFDEQKYKIATIVTAAVMTLLFIVSLLGLIGCVLHRLPLVRIFSRTLNWLLAINIIAGIATTVLLFIANKQEVIDACKDGSTDQNVIDTCNHYNTHRYVIIALIVLGWAVQFYECVIVARYVIQLQEEKEEMWRLSAMKTYMQVPRRDSTDAFISPPVTYPYADKEHSFGSHRASEKV</sequence>
<reference evidence="2" key="1">
    <citation type="submission" date="2016-06" db="EMBL/GenBank/DDBJ databases">
        <title>Draft Genome sequence of the fungus Inonotus baumii.</title>
        <authorList>
            <person name="Zhu H."/>
            <person name="Lin W."/>
        </authorList>
    </citation>
    <scope>NUCLEOTIDE SEQUENCE</scope>
    <source>
        <strain evidence="2">821</strain>
    </source>
</reference>
<feature type="transmembrane region" description="Helical" evidence="1">
    <location>
        <begin position="255"/>
        <end position="280"/>
    </location>
</feature>
<protein>
    <recommendedName>
        <fullName evidence="4">Transmembrane protein</fullName>
    </recommendedName>
</protein>
<organism evidence="2 3">
    <name type="scientific">Sanghuangporus baumii</name>
    <name type="common">Phellinus baumii</name>
    <dbReference type="NCBI Taxonomy" id="108892"/>
    <lineage>
        <taxon>Eukaryota</taxon>
        <taxon>Fungi</taxon>
        <taxon>Dikarya</taxon>
        <taxon>Basidiomycota</taxon>
        <taxon>Agaricomycotina</taxon>
        <taxon>Agaricomycetes</taxon>
        <taxon>Hymenochaetales</taxon>
        <taxon>Hymenochaetaceae</taxon>
        <taxon>Sanghuangporus</taxon>
    </lineage>
</organism>
<evidence type="ECO:0000313" key="2">
    <source>
        <dbReference type="EMBL" id="OCB85808.1"/>
    </source>
</evidence>
<evidence type="ECO:0000256" key="1">
    <source>
        <dbReference type="SAM" id="Phobius"/>
    </source>
</evidence>
<dbReference type="InterPro" id="IPR013785">
    <property type="entry name" value="Aldolase_TIM"/>
</dbReference>
<keyword evidence="1" id="KW-1133">Transmembrane helix</keyword>
<keyword evidence="1" id="KW-0812">Transmembrane</keyword>
<feature type="transmembrane region" description="Helical" evidence="1">
    <location>
        <begin position="344"/>
        <end position="369"/>
    </location>
</feature>
<feature type="transmembrane region" description="Helical" evidence="1">
    <location>
        <begin position="217"/>
        <end position="243"/>
    </location>
</feature>
<proteinExistence type="predicted"/>
<dbReference type="Proteomes" id="UP000757232">
    <property type="component" value="Unassembled WGS sequence"/>
</dbReference>
<dbReference type="OrthoDB" id="3239304at2759"/>
<keyword evidence="1" id="KW-0472">Membrane</keyword>
<dbReference type="EMBL" id="LNZH02000207">
    <property type="protein sequence ID" value="OCB85808.1"/>
    <property type="molecule type" value="Genomic_DNA"/>
</dbReference>
<accession>A0A9Q5HTP1</accession>